<dbReference type="EMBL" id="JXJN01024937">
    <property type="status" value="NOT_ANNOTATED_CDS"/>
    <property type="molecule type" value="Genomic_DNA"/>
</dbReference>
<reference evidence="2" key="1">
    <citation type="submission" date="2015-01" db="EMBL/GenBank/DDBJ databases">
        <authorList>
            <person name="Aksoy S."/>
            <person name="Warren W."/>
            <person name="Wilson R.K."/>
        </authorList>
    </citation>
    <scope>NUCLEOTIDE SEQUENCE [LARGE SCALE GENOMIC DNA]</scope>
    <source>
        <strain evidence="2">IAEA</strain>
    </source>
</reference>
<dbReference type="VEuPathDB" id="VectorBase:GPPI048038"/>
<dbReference type="EnsemblMetazoa" id="GPPI048038-RA">
    <property type="protein sequence ID" value="GPPI048038-PA"/>
    <property type="gene ID" value="GPPI048038"/>
</dbReference>
<protein>
    <submittedName>
        <fullName evidence="1">Uncharacterized protein</fullName>
    </submittedName>
</protein>
<proteinExistence type="predicted"/>
<name>A0A1B0C3F4_9MUSC</name>
<sequence>PRFWAVEVELFSEEVLLLLTPIRKNFLIENLALVLLPGFDFGLSTVLWARTAVKFVTDAELVTDMSSHSFTDSTTVITTINGNVTGVWEAVTAGFTGRVSITFVGGGDLGRAGSFWIVSVFCSKLPSGSALPSGSPCNSRDFSVISFSLTDDSIGAGEEDFGISVLEGKRLQLLSLENLLSLVDVLVLTGMIFALDIFDSNLVLTNVWLEDGGLLPNGITFICKAANDFLIFSCASPNKFPLFILKSVLARVIRLNSTISSSSLIETFSSSSFAKFIKSSSSSDSSDHSPP</sequence>
<evidence type="ECO:0000313" key="1">
    <source>
        <dbReference type="EnsemblMetazoa" id="GPPI048038-PA"/>
    </source>
</evidence>
<reference evidence="1" key="2">
    <citation type="submission" date="2020-05" db="UniProtKB">
        <authorList>
            <consortium name="EnsemblMetazoa"/>
        </authorList>
    </citation>
    <scope>IDENTIFICATION</scope>
    <source>
        <strain evidence="1">IAEA</strain>
    </source>
</reference>
<keyword evidence="2" id="KW-1185">Reference proteome</keyword>
<dbReference type="AlphaFoldDB" id="A0A1B0C3F4"/>
<evidence type="ECO:0000313" key="2">
    <source>
        <dbReference type="Proteomes" id="UP000092460"/>
    </source>
</evidence>
<dbReference type="Proteomes" id="UP000092460">
    <property type="component" value="Unassembled WGS sequence"/>
</dbReference>
<accession>A0A1B0C3F4</accession>
<organism evidence="1 2">
    <name type="scientific">Glossina palpalis gambiensis</name>
    <dbReference type="NCBI Taxonomy" id="67801"/>
    <lineage>
        <taxon>Eukaryota</taxon>
        <taxon>Metazoa</taxon>
        <taxon>Ecdysozoa</taxon>
        <taxon>Arthropoda</taxon>
        <taxon>Hexapoda</taxon>
        <taxon>Insecta</taxon>
        <taxon>Pterygota</taxon>
        <taxon>Neoptera</taxon>
        <taxon>Endopterygota</taxon>
        <taxon>Diptera</taxon>
        <taxon>Brachycera</taxon>
        <taxon>Muscomorpha</taxon>
        <taxon>Hippoboscoidea</taxon>
        <taxon>Glossinidae</taxon>
        <taxon>Glossina</taxon>
    </lineage>
</organism>